<dbReference type="InterPro" id="IPR001031">
    <property type="entry name" value="Thioesterase"/>
</dbReference>
<evidence type="ECO:0000256" key="2">
    <source>
        <dbReference type="ARBA" id="ARBA00022553"/>
    </source>
</evidence>
<proteinExistence type="predicted"/>
<protein>
    <recommendedName>
        <fullName evidence="4">Carrier domain-containing protein</fullName>
    </recommendedName>
</protein>
<dbReference type="Pfam" id="PF00975">
    <property type="entry name" value="Thioesterase"/>
    <property type="match status" value="1"/>
</dbReference>
<dbReference type="Pfam" id="PF00501">
    <property type="entry name" value="AMP-binding"/>
    <property type="match status" value="1"/>
</dbReference>
<dbReference type="Gene3D" id="3.30.300.30">
    <property type="match status" value="4"/>
</dbReference>
<gene>
    <name evidence="5" type="ORF">K7432_010368</name>
</gene>
<dbReference type="SUPFAM" id="SSF53474">
    <property type="entry name" value="alpha/beta-Hydrolases"/>
    <property type="match status" value="1"/>
</dbReference>
<dbReference type="Gene3D" id="2.30.38.10">
    <property type="entry name" value="Luciferase, Domain 3"/>
    <property type="match status" value="2"/>
</dbReference>
<feature type="domain" description="Carrier" evidence="4">
    <location>
        <begin position="1606"/>
        <end position="1681"/>
    </location>
</feature>
<keyword evidence="3" id="KW-0436">Ligase</keyword>
<evidence type="ECO:0000313" key="6">
    <source>
        <dbReference type="Proteomes" id="UP001479436"/>
    </source>
</evidence>
<dbReference type="PROSITE" id="PS00012">
    <property type="entry name" value="PHOSPHOPANTETHEINE"/>
    <property type="match status" value="2"/>
</dbReference>
<dbReference type="SUPFAM" id="SSF47336">
    <property type="entry name" value="ACP-like"/>
    <property type="match status" value="3"/>
</dbReference>
<evidence type="ECO:0000259" key="4">
    <source>
        <dbReference type="PROSITE" id="PS50075"/>
    </source>
</evidence>
<dbReference type="InterPro" id="IPR036736">
    <property type="entry name" value="ACP-like_sf"/>
</dbReference>
<feature type="domain" description="Carrier" evidence="4">
    <location>
        <begin position="2373"/>
        <end position="2448"/>
    </location>
</feature>
<dbReference type="Gene3D" id="3.30.559.10">
    <property type="entry name" value="Chloramphenicol acetyltransferase-like domain"/>
    <property type="match status" value="2"/>
</dbReference>
<dbReference type="Pfam" id="PF00668">
    <property type="entry name" value="Condensation"/>
    <property type="match status" value="2"/>
</dbReference>
<dbReference type="NCBIfam" id="TIGR01733">
    <property type="entry name" value="AA-adenyl-dom"/>
    <property type="match status" value="1"/>
</dbReference>
<dbReference type="InterPro" id="IPR000873">
    <property type="entry name" value="AMP-dep_synth/lig_dom"/>
</dbReference>
<dbReference type="PANTHER" id="PTHR45527:SF1">
    <property type="entry name" value="FATTY ACID SYNTHASE"/>
    <property type="match status" value="1"/>
</dbReference>
<keyword evidence="6" id="KW-1185">Reference proteome</keyword>
<organism evidence="5 6">
    <name type="scientific">Basidiobolus ranarum</name>
    <dbReference type="NCBI Taxonomy" id="34480"/>
    <lineage>
        <taxon>Eukaryota</taxon>
        <taxon>Fungi</taxon>
        <taxon>Fungi incertae sedis</taxon>
        <taxon>Zoopagomycota</taxon>
        <taxon>Entomophthoromycotina</taxon>
        <taxon>Basidiobolomycetes</taxon>
        <taxon>Basidiobolales</taxon>
        <taxon>Basidiobolaceae</taxon>
        <taxon>Basidiobolus</taxon>
    </lineage>
</organism>
<dbReference type="SUPFAM" id="SSF56801">
    <property type="entry name" value="Acetyl-CoA synthetase-like"/>
    <property type="match status" value="3"/>
</dbReference>
<dbReference type="InterPro" id="IPR020806">
    <property type="entry name" value="PKS_PP-bd"/>
</dbReference>
<feature type="domain" description="Carrier" evidence="4">
    <location>
        <begin position="136"/>
        <end position="211"/>
    </location>
</feature>
<dbReference type="SMART" id="SM00823">
    <property type="entry name" value="PKS_PP"/>
    <property type="match status" value="3"/>
</dbReference>
<dbReference type="EMBL" id="JASJQH010000710">
    <property type="protein sequence ID" value="KAK9763191.1"/>
    <property type="molecule type" value="Genomic_DNA"/>
</dbReference>
<dbReference type="Proteomes" id="UP001479436">
    <property type="component" value="Unassembled WGS sequence"/>
</dbReference>
<dbReference type="SUPFAM" id="SSF53335">
    <property type="entry name" value="S-adenosyl-L-methionine-dependent methyltransferases"/>
    <property type="match status" value="1"/>
</dbReference>
<dbReference type="Gene3D" id="1.10.1200.10">
    <property type="entry name" value="ACP-like"/>
    <property type="match status" value="3"/>
</dbReference>
<dbReference type="CDD" id="cd19531">
    <property type="entry name" value="LCL_NRPS-like"/>
    <property type="match status" value="2"/>
</dbReference>
<dbReference type="Pfam" id="PF00550">
    <property type="entry name" value="PP-binding"/>
    <property type="match status" value="3"/>
</dbReference>
<dbReference type="InterPro" id="IPR045851">
    <property type="entry name" value="AMP-bd_C_sf"/>
</dbReference>
<dbReference type="Gene3D" id="3.30.559.30">
    <property type="entry name" value="Nonribosomal peptide synthetase, condensation domain"/>
    <property type="match status" value="2"/>
</dbReference>
<keyword evidence="2" id="KW-0597">Phosphoprotein</keyword>
<dbReference type="Gene3D" id="3.40.50.980">
    <property type="match status" value="2"/>
</dbReference>
<reference evidence="5 6" key="1">
    <citation type="submission" date="2023-04" db="EMBL/GenBank/DDBJ databases">
        <title>Genome of Basidiobolus ranarum AG-B5.</title>
        <authorList>
            <person name="Stajich J.E."/>
            <person name="Carter-House D."/>
            <person name="Gryganskyi A."/>
        </authorList>
    </citation>
    <scope>NUCLEOTIDE SEQUENCE [LARGE SCALE GENOMIC DNA]</scope>
    <source>
        <strain evidence="5 6">AG-B5</strain>
    </source>
</reference>
<dbReference type="SUPFAM" id="SSF52777">
    <property type="entry name" value="CoA-dependent acyltransferases"/>
    <property type="match status" value="4"/>
</dbReference>
<dbReference type="Gene3D" id="3.40.50.150">
    <property type="entry name" value="Vaccinia Virus protein VP39"/>
    <property type="match status" value="1"/>
</dbReference>
<dbReference type="InterPro" id="IPR010071">
    <property type="entry name" value="AA_adenyl_dom"/>
</dbReference>
<evidence type="ECO:0000313" key="5">
    <source>
        <dbReference type="EMBL" id="KAK9763191.1"/>
    </source>
</evidence>
<dbReference type="InterPro" id="IPR029058">
    <property type="entry name" value="AB_hydrolase_fold"/>
</dbReference>
<dbReference type="CDD" id="cd02440">
    <property type="entry name" value="AdoMet_MTases"/>
    <property type="match status" value="1"/>
</dbReference>
<dbReference type="InterPro" id="IPR009081">
    <property type="entry name" value="PP-bd_ACP"/>
</dbReference>
<dbReference type="InterPro" id="IPR029063">
    <property type="entry name" value="SAM-dependent_MTases_sf"/>
</dbReference>
<dbReference type="InterPro" id="IPR001242">
    <property type="entry name" value="Condensation_dom"/>
</dbReference>
<dbReference type="InterPro" id="IPR006162">
    <property type="entry name" value="Ppantetheine_attach_site"/>
</dbReference>
<sequence>MYNAKSTGVHVDDLYTIGEDTGFNVSVSWNRQQNDGCFDVVYTKARQVSSKYHFKQPGYSLWNWKSYGNNPMIGVVNQLFIPSLRDKLSTTLPKFMIPSSVVVLDSLPLTSNGKINRRALPTPISYHSEDDKNFVAPKTDHEKTLTNIFSEVLGIEKISIHGNFFDLGGHSLSATKVMSRIRVALGQEVPLKMLFEAPTVSSLSERLKNYHGITSSVHSIIPVMKQLTERNQLPLSFAQERLWFMNELIPNSHFYNMPLSLLISGDLNVDALKQSILDVIWRHETLRTIFVLSGSEPVQVIKSTAFFSLSFIDHNEDCCDLDMAKLVVVEEFRKPFDLAEGPLIRVKLLPLQSGEYVLCIVLHHIISDGWSITVLQKELASLYESNTQGTPSSLPKLVIQYADFAVWQREWLQGEILEKQLQYWKQQLDGIIPLNLPIDFVRPSVLSYNAKIEVLHLDPSFTQRLKELSKMESSTLFMTLLTAFEVLLMKYTGQEDIAVGSPIANRNRKEIEGLIGFFVNTQVIRVQMDHEITFSELLGRVKDVTLGAYSHQDIPFEKIVAELQPERDINRNPVVQVMFALQDATIDDFKLGEISVKPVDTGEITTRFDLEVHFWKHDDGLKADFIYSTDLFSSDTIFRMISDLQKILNAAVDNPYQAIGTLQLVDHPERENLLVTMNMTGTDYPRDQSIVDIFEQQVRNTPDAIGVIHNDEQLTYRELHLMSNKLASYLITFGVNLESSVAICMERSTLMIVALLAVLKAGGAYVPLDSQYPTDRLRFILDDTKSDIVICQKSTFLTIPAGDYNIISLDENIASIMELSEELVCRRPSSSNLAYTIYTSGSTGIPKGVLVEHRSVVRLVKNTEYISIQSNDKIAHIASTSFDAATFEVWGALLNGATLVCISHSDVIDLAALSRNMINQSVTIIFLTTALFNRVVEDAPSVFNRVKHVLFGGEAADNRFIQKFLDISNRPRLLHVYGPTENTTFSTWYEVNQISNNIPIGKPLSNGRVYILDNHFNPVPIGFVGELCLAGDGLARGYLNQPELTAQKFIANPNLECNGEIIYRTGDLARYRSDGNIEFVGRMDHQVKIRGYRIELGEVENTLLQQDSIKECAVVARDDPSGEKQLVAYVVVDSNSTSGMDTQQVNEWGTVFDQHVYDDMDEDLAEPSFNITGWKCTLTGEDIPADEMREWLNDTLAGIRQLGGDDILEIGCGTGMLLFEIAPHCDHYVGTDVSTAALSYVNKYLDTYSLRDKVRLEKRSGDQLDDMEKGGFDTVICNSVAQYFPNIDYLKTVVVKAVKLLRPGGHIFLGDIRSLVLLEHFHSAMELHKAHNDLTVAELEQRIADSMLSEKELLVDPAFFFALKEEIPEISKVNILTKTGSSINELTQYRYQVVIQVGTSDESEVIEDWVDYQESCLTVDDIKNNLLQGDVEYYAIENVPNLRLSNEIALVKLLKSQHAQELIASSIRKLLADVPLTGVAVNELFDIGQHSGYDVNVSWNCHENDGCYDVIYTKHTLSNVRQHRFKEPSFSRWNWKSYGNNPMNEVVNQQLSPYLRDYLHSVLPKFMVPSTIIILDSLPLMPNGKINRRALPAITSRVDDDKNFVSARTTLEQTLCDIFTEVLGLKRVSILENFFDLGGHSLTATKVISRIRIALNQDVPLKYLFEAPTVASLGEKLESNLNALNGTSLIPTLKKVTNRDNLPLSFAQERLWFLNELIPNSSFYNMPVVLNFTDKLNVDALKESIVDIVKRHEALRTTFTLSDNGPVQVINAATNVAPSFIEYSDVTYEPELVNSMIVHESEKPFDIAEGPLIRAKLIRVKPDVHVLIIVLHHIISDGWSITVLQKELAALYQSNSLGLSSPLPDLTIQYADFTVWQREWLQGETLHAQLKYWKEQLKDISPLALPTDKIRPAISSHRGRLHRIYIPESLTKKLRVVSQQHTTTLFMTLFAAFGVLLNKYTEQEDLVVGSPIANRNVKEIEALIGFFVNTLVLRLQVDSESTFCEILNQAKSVTLDASTYQDVPFEKIVAELQPERDLSLNPLVQVVFALHELSITDFDAKDFNIDGHGDQQTTSRLDLEVHIHPHGNSLRADVIYCTDLFVPSTIEHMFEGFIHILECIAIDPQQVLFGGEAVDHRFVQKFLDMSNRPRLLHVYGPTENTTFSTWYEVNQISNNVPIGKPISNSKVYVLDRQFNPVPTGFVGELCVAGDGLARGYLNQSELTAQKFIVNPNPECGGEIMYRTGDLARFRSDGNLVFVGRRDDQVKIRGYRIELDEIRNALLKHEGVKECVVVVNSEADIKRIVAYIIKDMVELEVTEDSLKAHLANSLPKYMLPYAILMVDNIPLLPSGKLDIRSLSTLACLPLAQEISYVEPQTPLEIGIANIMADVLSLERVGLNDNFFDLGGHSLLSIQLISKVRKLLGVSISLHMLFEAPTVFMLAKNASLRNHENNSESIDSPVVMLREGGDEIPIVLIHAIGGGLSCYQPLLSCLKHDGPIYGIYASDFLGLLRRKSFYNVEDMAQYYVESLMELSGRRKFIVGGWSYGGNIAFSIAVALQKIAVDVPSVFLFDSYPLFGIECYEKYSMPLATMIIKLMNQMHESTEIPGQEFHMIRDLFGLSNNFSRDDEVTLELLTSALNRISHMRQYQPDKYTGTVCQFRCLLDKFDYVEDTSSLQDKWSTLFEGKYITKSVKGSHATMLQSPYIENIATELEMFIESL</sequence>
<dbReference type="Pfam" id="PF13193">
    <property type="entry name" value="AMP-binding_C"/>
    <property type="match status" value="1"/>
</dbReference>
<dbReference type="PANTHER" id="PTHR45527">
    <property type="entry name" value="NONRIBOSOMAL PEPTIDE SYNTHETASE"/>
    <property type="match status" value="1"/>
</dbReference>
<evidence type="ECO:0000256" key="3">
    <source>
        <dbReference type="ARBA" id="ARBA00022598"/>
    </source>
</evidence>
<dbReference type="Gene3D" id="3.40.50.1820">
    <property type="entry name" value="alpha/beta hydrolase"/>
    <property type="match status" value="1"/>
</dbReference>
<dbReference type="PROSITE" id="PS50075">
    <property type="entry name" value="CARRIER"/>
    <property type="match status" value="3"/>
</dbReference>
<dbReference type="InterPro" id="IPR023213">
    <property type="entry name" value="CAT-like_dom_sf"/>
</dbReference>
<dbReference type="Pfam" id="PF08242">
    <property type="entry name" value="Methyltransf_12"/>
    <property type="match status" value="1"/>
</dbReference>
<comment type="caution">
    <text evidence="5">The sequence shown here is derived from an EMBL/GenBank/DDBJ whole genome shotgun (WGS) entry which is preliminary data.</text>
</comment>
<accession>A0ABR2WNY1</accession>
<evidence type="ECO:0000256" key="1">
    <source>
        <dbReference type="ARBA" id="ARBA00022450"/>
    </source>
</evidence>
<keyword evidence="1" id="KW-0596">Phosphopantetheine</keyword>
<dbReference type="InterPro" id="IPR013217">
    <property type="entry name" value="Methyltransf_12"/>
</dbReference>
<dbReference type="CDD" id="cd12117">
    <property type="entry name" value="A_NRPS_Srf_like"/>
    <property type="match status" value="1"/>
</dbReference>
<name>A0ABR2WNY1_9FUNG</name>
<dbReference type="InterPro" id="IPR025110">
    <property type="entry name" value="AMP-bd_C"/>
</dbReference>